<gene>
    <name evidence="1" type="ORF">SAMN05444276_1033</name>
</gene>
<dbReference type="Proteomes" id="UP000182944">
    <property type="component" value="Unassembled WGS sequence"/>
</dbReference>
<organism evidence="1 2">
    <name type="scientific">Paracoccus sanguinis</name>
    <dbReference type="NCBI Taxonomy" id="1545044"/>
    <lineage>
        <taxon>Bacteria</taxon>
        <taxon>Pseudomonadati</taxon>
        <taxon>Pseudomonadota</taxon>
        <taxon>Alphaproteobacteria</taxon>
        <taxon>Rhodobacterales</taxon>
        <taxon>Paracoccaceae</taxon>
        <taxon>Paracoccus</taxon>
    </lineage>
</organism>
<sequence length="103" mass="11640">MFIAAALAGIEVTIYALLDDWKRGARIAAAPWMRVALRYGGIAPAVLLFLLTLRRSGERAGRLAERLETMDKVNDIQRQMLDAAARRPRDRSDFADRLRDGHF</sequence>
<protein>
    <submittedName>
        <fullName evidence="1">Uncharacterized protein</fullName>
    </submittedName>
</protein>
<dbReference type="EMBL" id="FNNA01000003">
    <property type="protein sequence ID" value="SDX14481.1"/>
    <property type="molecule type" value="Genomic_DNA"/>
</dbReference>
<evidence type="ECO:0000313" key="2">
    <source>
        <dbReference type="Proteomes" id="UP000182944"/>
    </source>
</evidence>
<proteinExistence type="predicted"/>
<evidence type="ECO:0000313" key="1">
    <source>
        <dbReference type="EMBL" id="SDX14481.1"/>
    </source>
</evidence>
<name>A0A1H2ZAR9_9RHOB</name>
<keyword evidence="2" id="KW-1185">Reference proteome</keyword>
<accession>A0A1H2ZAR9</accession>
<dbReference type="AlphaFoldDB" id="A0A1H2ZAR9"/>
<reference evidence="2" key="1">
    <citation type="submission" date="2016-10" db="EMBL/GenBank/DDBJ databases">
        <authorList>
            <person name="Varghese N."/>
            <person name="Submissions S."/>
        </authorList>
    </citation>
    <scope>NUCLEOTIDE SEQUENCE [LARGE SCALE GENOMIC DNA]</scope>
    <source>
        <strain evidence="2">DSM 29303</strain>
    </source>
</reference>